<feature type="compositionally biased region" description="Pro residues" evidence="12">
    <location>
        <begin position="1181"/>
        <end position="1190"/>
    </location>
</feature>
<keyword evidence="9" id="KW-0804">Transcription</keyword>
<feature type="compositionally biased region" description="Polar residues" evidence="12">
    <location>
        <begin position="469"/>
        <end position="479"/>
    </location>
</feature>
<dbReference type="PANTHER" id="PTHR45915">
    <property type="entry name" value="TRANSCRIPTION INTERMEDIARY FACTOR"/>
    <property type="match status" value="1"/>
</dbReference>
<evidence type="ECO:0000256" key="7">
    <source>
        <dbReference type="ARBA" id="ARBA00023054"/>
    </source>
</evidence>
<evidence type="ECO:0000256" key="12">
    <source>
        <dbReference type="SAM" id="MobiDB-lite"/>
    </source>
</evidence>
<dbReference type="InterPro" id="IPR028941">
    <property type="entry name" value="WHIM2_dom"/>
</dbReference>
<sequence length="1931" mass="215483">MSNSPGLPESSKSNHPQGNYDPSILLSSLYGMNAAFGGGNPLASALAGLYSSNSSTSPTHSPSTMNTIAVPSSNSSTTDSTTLGVAASQAASLGINQANAAWYAMAQQLAAQDYLARLQAANPTYAAAAAAALAAAQRSSQNSAALNSFRLPSDTELIKQHTSPSSKPSGASNRGRKKTISLDPAAAASAAAANMFLNNLNALNSATSGQSTPSSTPSRGSTPTIPSGLTIERKKSQKGTAGAHSDNYSAPPIVDRVEITKVPISNGGSKSQDDAPLNLSLKTSSIIGNHYPSNKSPSNKIPTDYYASQALSGAFLAEQIRQSQLAAALESRLESNSSHPQLPLSTPAAAAAANLQNIQAALLMNKLKAGAAAASANNSIINNNNNTPSNKQGGGKNSSSRSNKKTSNLTVASLLSKHRNGNNHNYHSNHPALSSHHSFASQEEVEKAEKSVSANPELTIEPIYKPTRLSGSASGNSSNKEWKKSSQSDDSKNSTTHNEPQSQVPSSQDYSEKDDECGVEDDGKLKIKNVNESPEIRNLSDQDTDEEESECGNDVGGSSSTSSSLPSVKNNNSRMSDLRLPLDLGWKRESLVREYSKSGFRGDIFYYAPCGKKFKQYSDILRYLEKRDINELQREHFSFSTKILIGEFLKPTGQAENGQEKYLRLNEREMYKDLEVVKKENGWSKGNKKSLSSSSSSSNNKSITKEEKQQQILLETLQQNQKESSDALMHRDAMELLKEAERVERALKEKELKKIQEEAIKQRALENNIKMHEREMKRQQALIIKEQERERRRQHMIFMKLLEGKRRSDERERRREDLRVEKEKDRERRIEQRRLEYEIITELKKPCEDMSLIEEAKPIPNFERMNGMSLSGEAFANVLMIHEFVHNFGDTLGFDVEALPTLPSLQSAMLNDPEFEEELLSIVIHLVVCAIEDPGIPNPNKHLTIMGQSLRQADITNTNITEILKIYLHARAQAEVKACHGAIPPPEFFHQNSSGPIHHLSHYHYYKDKKLREDGPNMEEYSTLFYDTKPYKMSEWVKDKPFLCLNPLEKSEIVAFLCNELLGNKAVMAQVDNNLEGIVHSKKKRWATENKLKKLRMLQQRKFKLNNYSSPIPNATQQHANLPLNNESTTPNPSTPVMPSTPPTSESQNFELETNEVSDKEEDDNMSETSANAENKESAPPSSPLPPPQSSVPKRKGRPPGSKKRKLNSVKPNIQAKKRKSRDTVEEEEKNNKEEEPPENTNEPEKVSEDEEDDDFDDDIGDEEEKMSQDELQKKVDKTLKLLNRRRDELIHTTNRFRASDLGQDRYRRRYWHLAFTDGIFVEGMESAEPWKLETDGMPSEEKRIRLEKIEAEKLEMDSISSSDEDYEDEEEIKKGGEKGKSIAAADLNGIKKEEIKEEKKGSESKKEVLKSHEDIKSEEDDDRSMLKITPNGDKLNLFNHSAQFNMSLSPVVLNGSVTITPKQRDSAGPYPVNSSVSVAISKDSPWFSILPMGKPMLENPSIPSTCEDKTAFSAHQFLHNFHSPSPHIEMLENKLASIKKSDEDKKRVPIPKDVTRGWWRITSTELLRTVEYSLHPRGCREQGLLSNLKKCVEALVHHHYDGSKNPLTIGDEIEFELIEALKSIDENGVPKSDEPGKWNREVALRVEKYILEQVEALEDKVAAASMQVPGWKLPNREDIDERKFRPSCIKEDEIQEYGSLPDAITEAKERLLDLEQNIERRYLKTPLGFGNNEPTLQTITSCRTTMNSSKTPIEENNIENGKNHPDEDENGVESDDENCNKKDSDAPEKEVLPRGLQIWREGVQKAKNAAQLSMGFYVLETSIAWHKSIMKAFCQLCHSGDNEDSLLLCDGCDKGYHMYCFKPSLTNVPEGDWYCFECINKATGIKHCLVCGKQEGRNLISCSQCPRAYHTDCLSPALSKSPRGKWQCPA</sequence>
<dbReference type="PANTHER" id="PTHR45915:SF2">
    <property type="entry name" value="TOUTATIS, ISOFORM E"/>
    <property type="match status" value="1"/>
</dbReference>
<keyword evidence="8" id="KW-0103">Bromodomain</keyword>
<feature type="region of interest" description="Disordered" evidence="12">
    <location>
        <begin position="683"/>
        <end position="707"/>
    </location>
</feature>
<dbReference type="InterPro" id="IPR016177">
    <property type="entry name" value="DNA-bd_dom_sf"/>
</dbReference>
<evidence type="ECO:0000256" key="6">
    <source>
        <dbReference type="ARBA" id="ARBA00023015"/>
    </source>
</evidence>
<accession>A0A0K2T8G0</accession>
<proteinExistence type="inferred from homology"/>
<dbReference type="EMBL" id="HACA01004481">
    <property type="protein sequence ID" value="CDW21842.1"/>
    <property type="molecule type" value="Transcribed_RNA"/>
</dbReference>
<dbReference type="Pfam" id="PF01429">
    <property type="entry name" value="MBD"/>
    <property type="match status" value="1"/>
</dbReference>
<dbReference type="SMART" id="SM00391">
    <property type="entry name" value="MBD"/>
    <property type="match status" value="1"/>
</dbReference>
<feature type="compositionally biased region" description="Pro residues" evidence="12">
    <location>
        <begin position="1133"/>
        <end position="1142"/>
    </location>
</feature>
<keyword evidence="10" id="KW-0539">Nucleus</keyword>
<dbReference type="Pfam" id="PF00628">
    <property type="entry name" value="PHD"/>
    <property type="match status" value="2"/>
</dbReference>
<dbReference type="PROSITE" id="PS50016">
    <property type="entry name" value="ZF_PHD_2"/>
    <property type="match status" value="2"/>
</dbReference>
<dbReference type="Gene3D" id="3.30.40.10">
    <property type="entry name" value="Zinc/RING finger domain, C3HC4 (zinc finger)"/>
    <property type="match status" value="2"/>
</dbReference>
<dbReference type="OrthoDB" id="784962at2759"/>
<feature type="compositionally biased region" description="Low complexity" evidence="12">
    <location>
        <begin position="558"/>
        <end position="567"/>
    </location>
</feature>
<evidence type="ECO:0000256" key="2">
    <source>
        <dbReference type="ARBA" id="ARBA00007444"/>
    </source>
</evidence>
<keyword evidence="4 11" id="KW-0863">Zinc-finger</keyword>
<evidence type="ECO:0000259" key="13">
    <source>
        <dbReference type="PROSITE" id="PS50016"/>
    </source>
</evidence>
<feature type="compositionally biased region" description="Acidic residues" evidence="12">
    <location>
        <begin position="542"/>
        <end position="551"/>
    </location>
</feature>
<feature type="compositionally biased region" description="Polar residues" evidence="12">
    <location>
        <begin position="160"/>
        <end position="172"/>
    </location>
</feature>
<evidence type="ECO:0000256" key="11">
    <source>
        <dbReference type="PROSITE-ProRule" id="PRU00146"/>
    </source>
</evidence>
<feature type="compositionally biased region" description="Basic and acidic residues" evidence="12">
    <location>
        <begin position="1372"/>
        <end position="1381"/>
    </location>
</feature>
<dbReference type="GO" id="GO:0005634">
    <property type="term" value="C:nucleus"/>
    <property type="evidence" value="ECO:0007669"/>
    <property type="project" value="UniProtKB-SubCell"/>
</dbReference>
<evidence type="ECO:0000256" key="10">
    <source>
        <dbReference type="ARBA" id="ARBA00023242"/>
    </source>
</evidence>
<evidence type="ECO:0000259" key="14">
    <source>
        <dbReference type="PROSITE" id="PS50827"/>
    </source>
</evidence>
<feature type="domain" description="DDT" evidence="14">
    <location>
        <begin position="872"/>
        <end position="936"/>
    </location>
</feature>
<dbReference type="GO" id="GO:0003677">
    <property type="term" value="F:DNA binding"/>
    <property type="evidence" value="ECO:0007669"/>
    <property type="project" value="InterPro"/>
</dbReference>
<dbReference type="Pfam" id="PF02791">
    <property type="entry name" value="DDT"/>
    <property type="match status" value="1"/>
</dbReference>
<comment type="subcellular location">
    <subcellularLocation>
        <location evidence="1">Nucleus</location>
    </subcellularLocation>
</comment>
<evidence type="ECO:0000256" key="4">
    <source>
        <dbReference type="ARBA" id="ARBA00022771"/>
    </source>
</evidence>
<feature type="domain" description="PHD-type" evidence="13">
    <location>
        <begin position="1886"/>
        <end position="1931"/>
    </location>
</feature>
<feature type="region of interest" description="Disordered" evidence="12">
    <location>
        <begin position="206"/>
        <end position="254"/>
    </location>
</feature>
<dbReference type="Gene3D" id="3.30.890.10">
    <property type="entry name" value="Methyl-cpg-binding Protein 2, Chain A"/>
    <property type="match status" value="1"/>
</dbReference>
<evidence type="ECO:0000256" key="5">
    <source>
        <dbReference type="ARBA" id="ARBA00022833"/>
    </source>
</evidence>
<dbReference type="InterPro" id="IPR001965">
    <property type="entry name" value="Znf_PHD"/>
</dbReference>
<dbReference type="InterPro" id="IPR019787">
    <property type="entry name" value="Znf_PHD-finger"/>
</dbReference>
<dbReference type="Pfam" id="PF15613">
    <property type="entry name" value="WSD"/>
    <property type="match status" value="1"/>
</dbReference>
<feature type="compositionally biased region" description="Acidic residues" evidence="12">
    <location>
        <begin position="1767"/>
        <end position="1778"/>
    </location>
</feature>
<organism evidence="16">
    <name type="scientific">Lepeophtheirus salmonis</name>
    <name type="common">Salmon louse</name>
    <name type="synonym">Caligus salmonis</name>
    <dbReference type="NCBI Taxonomy" id="72036"/>
    <lineage>
        <taxon>Eukaryota</taxon>
        <taxon>Metazoa</taxon>
        <taxon>Ecdysozoa</taxon>
        <taxon>Arthropoda</taxon>
        <taxon>Crustacea</taxon>
        <taxon>Multicrustacea</taxon>
        <taxon>Hexanauplia</taxon>
        <taxon>Copepoda</taxon>
        <taxon>Siphonostomatoida</taxon>
        <taxon>Caligidae</taxon>
        <taxon>Lepeophtheirus</taxon>
    </lineage>
</organism>
<evidence type="ECO:0000259" key="15">
    <source>
        <dbReference type="PROSITE" id="PS50982"/>
    </source>
</evidence>
<feature type="compositionally biased region" description="Acidic residues" evidence="12">
    <location>
        <begin position="1248"/>
        <end position="1265"/>
    </location>
</feature>
<feature type="region of interest" description="Disordered" evidence="12">
    <location>
        <begin position="379"/>
        <end position="406"/>
    </location>
</feature>
<keyword evidence="5" id="KW-0862">Zinc</keyword>
<dbReference type="InterPro" id="IPR011011">
    <property type="entry name" value="Znf_FYVE_PHD"/>
</dbReference>
<feature type="compositionally biased region" description="Acidic residues" evidence="12">
    <location>
        <begin position="1153"/>
        <end position="1166"/>
    </location>
</feature>
<feature type="region of interest" description="Disordered" evidence="12">
    <location>
        <begin position="418"/>
        <end position="574"/>
    </location>
</feature>
<feature type="compositionally biased region" description="Polar residues" evidence="12">
    <location>
        <begin position="495"/>
        <end position="509"/>
    </location>
</feature>
<feature type="compositionally biased region" description="Polar residues" evidence="12">
    <location>
        <begin position="422"/>
        <end position="441"/>
    </location>
</feature>
<keyword evidence="3" id="KW-0479">Metal-binding</keyword>
<feature type="region of interest" description="Disordered" evidence="12">
    <location>
        <begin position="1743"/>
        <end position="1792"/>
    </location>
</feature>
<feature type="compositionally biased region" description="Basic and acidic residues" evidence="12">
    <location>
        <begin position="1396"/>
        <end position="1416"/>
    </location>
</feature>
<evidence type="ECO:0000256" key="3">
    <source>
        <dbReference type="ARBA" id="ARBA00022723"/>
    </source>
</evidence>
<dbReference type="InterPro" id="IPR013083">
    <property type="entry name" value="Znf_RING/FYVE/PHD"/>
</dbReference>
<dbReference type="InterPro" id="IPR018501">
    <property type="entry name" value="DDT_dom"/>
</dbReference>
<keyword evidence="7" id="KW-0175">Coiled coil</keyword>
<feature type="compositionally biased region" description="Basic and acidic residues" evidence="12">
    <location>
        <begin position="480"/>
        <end position="492"/>
    </location>
</feature>
<feature type="compositionally biased region" description="Low complexity" evidence="12">
    <location>
        <begin position="206"/>
        <end position="228"/>
    </location>
</feature>
<name>A0A0K2T8G0_LEPSM</name>
<evidence type="ECO:0000256" key="8">
    <source>
        <dbReference type="ARBA" id="ARBA00023117"/>
    </source>
</evidence>
<dbReference type="GO" id="GO:0000785">
    <property type="term" value="C:chromatin"/>
    <property type="evidence" value="ECO:0007669"/>
    <property type="project" value="TreeGrafter"/>
</dbReference>
<feature type="domain" description="PHD-type" evidence="13">
    <location>
        <begin position="1832"/>
        <end position="1882"/>
    </location>
</feature>
<dbReference type="PROSITE" id="PS50827">
    <property type="entry name" value="DDT"/>
    <property type="match status" value="1"/>
</dbReference>
<protein>
    <submittedName>
        <fullName evidence="16">Uncharacterized protein</fullName>
    </submittedName>
</protein>
<dbReference type="CDD" id="cd15545">
    <property type="entry name" value="PHD_BAZ2A_like"/>
    <property type="match status" value="1"/>
</dbReference>
<feature type="compositionally biased region" description="Low complexity" evidence="12">
    <location>
        <begin position="689"/>
        <end position="702"/>
    </location>
</feature>
<feature type="compositionally biased region" description="Polar residues" evidence="12">
    <location>
        <begin position="1743"/>
        <end position="1752"/>
    </location>
</feature>
<evidence type="ECO:0000313" key="16">
    <source>
        <dbReference type="EMBL" id="CDW21842.1"/>
    </source>
</evidence>
<feature type="non-terminal residue" evidence="16">
    <location>
        <position position="1931"/>
    </location>
</feature>
<reference evidence="16" key="1">
    <citation type="submission" date="2014-05" db="EMBL/GenBank/DDBJ databases">
        <authorList>
            <person name="Chronopoulou M."/>
        </authorList>
    </citation>
    <scope>NUCLEOTIDE SEQUENCE</scope>
    <source>
        <tissue evidence="16">Whole organism</tissue>
    </source>
</reference>
<feature type="region of interest" description="Disordered" evidence="12">
    <location>
        <begin position="1107"/>
        <end position="1273"/>
    </location>
</feature>
<dbReference type="SUPFAM" id="SSF54171">
    <property type="entry name" value="DNA-binding domain"/>
    <property type="match status" value="1"/>
</dbReference>
<comment type="similarity">
    <text evidence="2">Belongs to the WAL family.</text>
</comment>
<keyword evidence="6" id="KW-0805">Transcription regulation</keyword>
<feature type="compositionally biased region" description="Polar residues" evidence="12">
    <location>
        <begin position="1107"/>
        <end position="1127"/>
    </location>
</feature>
<dbReference type="FunFam" id="3.30.40.10:FF:000199">
    <property type="entry name" value="Bromodomain adjacent to zinc finger domain 2B"/>
    <property type="match status" value="1"/>
</dbReference>
<dbReference type="GO" id="GO:0008270">
    <property type="term" value="F:zinc ion binding"/>
    <property type="evidence" value="ECO:0007669"/>
    <property type="project" value="UniProtKB-KW"/>
</dbReference>
<feature type="region of interest" description="Disordered" evidence="12">
    <location>
        <begin position="1396"/>
        <end position="1427"/>
    </location>
</feature>
<feature type="region of interest" description="Disordered" evidence="12">
    <location>
        <begin position="1356"/>
        <end position="1381"/>
    </location>
</feature>
<dbReference type="SUPFAM" id="SSF57903">
    <property type="entry name" value="FYVE/PHD zinc finger"/>
    <property type="match status" value="2"/>
</dbReference>
<dbReference type="SMART" id="SM00249">
    <property type="entry name" value="PHD"/>
    <property type="match status" value="2"/>
</dbReference>
<feature type="domain" description="MBD" evidence="15">
    <location>
        <begin position="572"/>
        <end position="644"/>
    </location>
</feature>
<evidence type="ECO:0000256" key="9">
    <source>
        <dbReference type="ARBA" id="ARBA00023163"/>
    </source>
</evidence>
<evidence type="ECO:0000256" key="1">
    <source>
        <dbReference type="ARBA" id="ARBA00004123"/>
    </source>
</evidence>
<feature type="region of interest" description="Disordered" evidence="12">
    <location>
        <begin position="158"/>
        <end position="177"/>
    </location>
</feature>
<feature type="compositionally biased region" description="Basic residues" evidence="12">
    <location>
        <begin position="1193"/>
        <end position="1208"/>
    </location>
</feature>
<dbReference type="SMART" id="SM00571">
    <property type="entry name" value="DDT"/>
    <property type="match status" value="1"/>
</dbReference>
<feature type="region of interest" description="Disordered" evidence="12">
    <location>
        <begin position="51"/>
        <end position="80"/>
    </location>
</feature>
<feature type="compositionally biased region" description="Basic and acidic residues" evidence="12">
    <location>
        <begin position="1779"/>
        <end position="1792"/>
    </location>
</feature>
<dbReference type="InterPro" id="IPR001739">
    <property type="entry name" value="Methyl_CpG_DNA-bd"/>
</dbReference>
<dbReference type="PROSITE" id="PS50982">
    <property type="entry name" value="MBD"/>
    <property type="match status" value="1"/>
</dbReference>